<keyword evidence="4 7" id="KW-1133">Transmembrane helix</keyword>
<feature type="transmembrane region" description="Helical" evidence="7">
    <location>
        <begin position="12"/>
        <end position="31"/>
    </location>
</feature>
<name>A0ABS0ZW67_9ENTR</name>
<comment type="similarity">
    <text evidence="6">Belongs to the drug/metabolite transporter (DMT) superfamily. Small multidrug resistance (SMR) (TC 2.A.7.1) family.</text>
</comment>
<dbReference type="Proteomes" id="UP000746649">
    <property type="component" value="Unassembled WGS sequence"/>
</dbReference>
<reference evidence="8 9" key="1">
    <citation type="submission" date="2020-11" db="EMBL/GenBank/DDBJ databases">
        <title>Enhanced detection system for hospital associated transmission using whole genome sequencing surveillance.</title>
        <authorList>
            <person name="Harrison L.H."/>
            <person name="Van Tyne D."/>
            <person name="Marsh J.W."/>
            <person name="Griffith M.P."/>
            <person name="Snyder D.J."/>
            <person name="Cooper V.S."/>
            <person name="Mustapha M."/>
        </authorList>
    </citation>
    <scope>NUCLEOTIDE SEQUENCE [LARGE SCALE GENOMIC DNA]</scope>
    <source>
        <strain evidence="8 9">CB00117</strain>
    </source>
</reference>
<evidence type="ECO:0000256" key="1">
    <source>
        <dbReference type="ARBA" id="ARBA00004651"/>
    </source>
</evidence>
<comment type="subcellular location">
    <subcellularLocation>
        <location evidence="1 6">Cell membrane</location>
        <topology evidence="1 6">Multi-pass membrane protein</topology>
    </subcellularLocation>
</comment>
<gene>
    <name evidence="8" type="ORF">I6M88_19095</name>
</gene>
<evidence type="ECO:0000313" key="9">
    <source>
        <dbReference type="Proteomes" id="UP000746649"/>
    </source>
</evidence>
<dbReference type="EMBL" id="JADWND010000011">
    <property type="protein sequence ID" value="MBJ8383062.1"/>
    <property type="molecule type" value="Genomic_DNA"/>
</dbReference>
<dbReference type="InterPro" id="IPR037185">
    <property type="entry name" value="EmrE-like"/>
</dbReference>
<sequence>MKLSVGFTRPLYSIVTFVGMIVSFVLLSAAIRSLPLGTAYSIWTGIGAVAS</sequence>
<keyword evidence="5 7" id="KW-0472">Membrane</keyword>
<evidence type="ECO:0000256" key="3">
    <source>
        <dbReference type="ARBA" id="ARBA00022692"/>
    </source>
</evidence>
<evidence type="ECO:0000256" key="4">
    <source>
        <dbReference type="ARBA" id="ARBA00022989"/>
    </source>
</evidence>
<organism evidence="8 9">
    <name type="scientific">Citrobacter sedlakii</name>
    <dbReference type="NCBI Taxonomy" id="67826"/>
    <lineage>
        <taxon>Bacteria</taxon>
        <taxon>Pseudomonadati</taxon>
        <taxon>Pseudomonadota</taxon>
        <taxon>Gammaproteobacteria</taxon>
        <taxon>Enterobacterales</taxon>
        <taxon>Enterobacteriaceae</taxon>
        <taxon>Citrobacter</taxon>
        <taxon>Citrobacter freundii complex</taxon>
    </lineage>
</organism>
<protein>
    <recommendedName>
        <fullName evidence="10">QacE family quaternary ammonium compound efflux SMR transporter</fullName>
    </recommendedName>
</protein>
<dbReference type="InterPro" id="IPR045324">
    <property type="entry name" value="Small_multidrug_res"/>
</dbReference>
<dbReference type="SUPFAM" id="SSF103481">
    <property type="entry name" value="Multidrug resistance efflux transporter EmrE"/>
    <property type="match status" value="1"/>
</dbReference>
<keyword evidence="3 6" id="KW-0812">Transmembrane</keyword>
<evidence type="ECO:0008006" key="10">
    <source>
        <dbReference type="Google" id="ProtNLM"/>
    </source>
</evidence>
<keyword evidence="9" id="KW-1185">Reference proteome</keyword>
<proteinExistence type="inferred from homology"/>
<evidence type="ECO:0000256" key="7">
    <source>
        <dbReference type="SAM" id="Phobius"/>
    </source>
</evidence>
<dbReference type="RefSeq" id="WP_077268815.1">
    <property type="nucleotide sequence ID" value="NZ_JADWND010000011.1"/>
</dbReference>
<accession>A0ABS0ZW67</accession>
<evidence type="ECO:0000256" key="5">
    <source>
        <dbReference type="ARBA" id="ARBA00023136"/>
    </source>
</evidence>
<dbReference type="Gene3D" id="1.10.3730.20">
    <property type="match status" value="1"/>
</dbReference>
<evidence type="ECO:0000256" key="2">
    <source>
        <dbReference type="ARBA" id="ARBA00022475"/>
    </source>
</evidence>
<keyword evidence="2" id="KW-1003">Cell membrane</keyword>
<dbReference type="Pfam" id="PF00893">
    <property type="entry name" value="Multi_Drug_Res"/>
    <property type="match status" value="1"/>
</dbReference>
<comment type="caution">
    <text evidence="8">The sequence shown here is derived from an EMBL/GenBank/DDBJ whole genome shotgun (WGS) entry which is preliminary data.</text>
</comment>
<evidence type="ECO:0000313" key="8">
    <source>
        <dbReference type="EMBL" id="MBJ8383062.1"/>
    </source>
</evidence>
<evidence type="ECO:0000256" key="6">
    <source>
        <dbReference type="RuleBase" id="RU003942"/>
    </source>
</evidence>